<dbReference type="GO" id="GO:0035438">
    <property type="term" value="F:cyclic-di-GMP binding"/>
    <property type="evidence" value="ECO:0007669"/>
    <property type="project" value="InterPro"/>
</dbReference>
<organism evidence="2 3">
    <name type="scientific">Sulfurifustis variabilis</name>
    <dbReference type="NCBI Taxonomy" id="1675686"/>
    <lineage>
        <taxon>Bacteria</taxon>
        <taxon>Pseudomonadati</taxon>
        <taxon>Pseudomonadota</taxon>
        <taxon>Gammaproteobacteria</taxon>
        <taxon>Acidiferrobacterales</taxon>
        <taxon>Acidiferrobacteraceae</taxon>
        <taxon>Sulfurifustis</taxon>
    </lineage>
</organism>
<dbReference type="Gene3D" id="2.40.10.220">
    <property type="entry name" value="predicted glycosyltransferase like domains"/>
    <property type="match status" value="1"/>
</dbReference>
<evidence type="ECO:0000259" key="1">
    <source>
        <dbReference type="Pfam" id="PF07238"/>
    </source>
</evidence>
<dbReference type="AlphaFoldDB" id="A0A1B4VA64"/>
<evidence type="ECO:0000313" key="2">
    <source>
        <dbReference type="EMBL" id="BAU48424.1"/>
    </source>
</evidence>
<evidence type="ECO:0000313" key="3">
    <source>
        <dbReference type="Proteomes" id="UP000218899"/>
    </source>
</evidence>
<dbReference type="Proteomes" id="UP000218899">
    <property type="component" value="Chromosome"/>
</dbReference>
<accession>A0A1B4VA64</accession>
<dbReference type="Pfam" id="PF07238">
    <property type="entry name" value="PilZ"/>
    <property type="match status" value="1"/>
</dbReference>
<sequence length="127" mass="13673">MSNKPNVPLKPVPLPMARPGVLSLTIKDKSALYAAYMPFVKGGGIFIPSNRPYKLGEEVFMLLTLMDSKEKVPVAGHVVWITPRGAQGSRTAGIGVRFSEKDSGVARAKIENLLAGALNSDRPTHTM</sequence>
<reference evidence="2 3" key="1">
    <citation type="submission" date="2015-08" db="EMBL/GenBank/DDBJ databases">
        <title>Complete genome sequence of Sulfurifustis variabilis.</title>
        <authorList>
            <person name="Miura A."/>
            <person name="Kojima H."/>
            <person name="Fukui M."/>
        </authorList>
    </citation>
    <scope>NUCLEOTIDE SEQUENCE [LARGE SCALE GENOMIC DNA]</scope>
    <source>
        <strain evidence="3">skN76</strain>
    </source>
</reference>
<dbReference type="KEGG" id="sva:SVA_1870"/>
<proteinExistence type="predicted"/>
<gene>
    <name evidence="2" type="ORF">SVA_1870</name>
</gene>
<dbReference type="OrthoDB" id="5296245at2"/>
<keyword evidence="3" id="KW-1185">Reference proteome</keyword>
<protein>
    <submittedName>
        <fullName evidence="2">Pilus assembly protein PilZ</fullName>
    </submittedName>
</protein>
<dbReference type="RefSeq" id="WP_096460933.1">
    <property type="nucleotide sequence ID" value="NZ_AP014936.1"/>
</dbReference>
<dbReference type="InterPro" id="IPR009875">
    <property type="entry name" value="PilZ_domain"/>
</dbReference>
<name>A0A1B4VA64_9GAMM</name>
<feature type="domain" description="PilZ" evidence="1">
    <location>
        <begin position="22"/>
        <end position="115"/>
    </location>
</feature>
<dbReference type="EMBL" id="AP014936">
    <property type="protein sequence ID" value="BAU48424.1"/>
    <property type="molecule type" value="Genomic_DNA"/>
</dbReference>